<dbReference type="Proteomes" id="UP000799436">
    <property type="component" value="Unassembled WGS sequence"/>
</dbReference>
<feature type="region of interest" description="Disordered" evidence="1">
    <location>
        <begin position="525"/>
        <end position="547"/>
    </location>
</feature>
<gene>
    <name evidence="2" type="ORF">EJ03DRAFT_320452</name>
</gene>
<evidence type="ECO:0000256" key="1">
    <source>
        <dbReference type="SAM" id="MobiDB-lite"/>
    </source>
</evidence>
<evidence type="ECO:0000313" key="2">
    <source>
        <dbReference type="EMBL" id="KAF2764838.1"/>
    </source>
</evidence>
<dbReference type="EMBL" id="ML995908">
    <property type="protein sequence ID" value="KAF2764838.1"/>
    <property type="molecule type" value="Genomic_DNA"/>
</dbReference>
<accession>A0A6G1KXD8</accession>
<sequence length="992" mass="111089">MQHGALTPLGRQSRSVLLSIRSKRPPYQSHSVPSSASSRLRCLRLGVRYYEGVAAALAETLPVWPEEAQALSDEPANEEHVKASSSSGAPARTRTRHDHITEALKCTPHRHALPATGSATKLDLSHVNLRQRLIPGTSSTTIIEGPKDPQSSPDTRSNLSLLSLLAKYIRHVDGAPSQTPPLFSQPEEDYITSKGYSLEDIRVWAGFITAGPSYQAATRLLDRITSSHHRSPPLHLLLYFLRRPYLSASALRQLITAAHHLVEQHTSVDQARPLPENAVMILFVRLVRHAREVWPPVLDDIAALLIRALQAVQINHQKPSHDQRSRLIYIYNTAMHLLSLPTAAQPFKDAAIQEAAIVRVLRSMSEYQPPLLIDRQGYRAVVRVQIAQSKTSSEQEWAELQALSWPPWKQERTAVDADITAEDHGRSKASHTLQRMREAGYTPDTWAAVAQLYSGWDTDGTPTVQSRALMGSSMVPYRTEHSIWAARIATTRTGQEAWAAYLAYEDTGLGPDAQVNFAIVRKLSEEDKRGRPQDPSLTTKRDTSRRARLFPGDQREVAPLPPSVHLYTYTRTSVPSVDTLFRQLIDRGVYIDPYTLALAIENAASLQHGIWYLRVGSRGEDIKRALLLGDPMPQPSAMPSPLFSAFIRLLCRYPNVNLSKVMADQSELSKLSSIQPMLLQGHELNPLHPLVHAIELLSLFRPTSPVPWVNILRAMSSTPAGEDPAGMFTRAKCSMVALSFVNHILSLMRETHVDINEVQLLHICQAVENMAVACWRLTKYKVKSALEQEPHLGSFKLDTIRDAYQAIEHASDTSKYVKNLLTELVGGVDRHAALATDTASSQNFALPRLLYCPSPVLLHAHIRALGWLGDYNGLLDLTRSMVAHQHKLGEQRKRDRNAEDLMSLSIQALRVFLERRWLPVKSSGDSAEQASDAARQNDVLTRLETPAPVEIVEEVERLVNSVDDWPSWPDEEEMAKYCRNERFRELEKMYMA</sequence>
<organism evidence="2 3">
    <name type="scientific">Teratosphaeria nubilosa</name>
    <dbReference type="NCBI Taxonomy" id="161662"/>
    <lineage>
        <taxon>Eukaryota</taxon>
        <taxon>Fungi</taxon>
        <taxon>Dikarya</taxon>
        <taxon>Ascomycota</taxon>
        <taxon>Pezizomycotina</taxon>
        <taxon>Dothideomycetes</taxon>
        <taxon>Dothideomycetidae</taxon>
        <taxon>Mycosphaerellales</taxon>
        <taxon>Teratosphaeriaceae</taxon>
        <taxon>Teratosphaeria</taxon>
    </lineage>
</organism>
<proteinExistence type="predicted"/>
<evidence type="ECO:0000313" key="3">
    <source>
        <dbReference type="Proteomes" id="UP000799436"/>
    </source>
</evidence>
<name>A0A6G1KXD8_9PEZI</name>
<protein>
    <recommendedName>
        <fullName evidence="4">Prefoldin subunit</fullName>
    </recommendedName>
</protein>
<reference evidence="2" key="1">
    <citation type="journal article" date="2020" name="Stud. Mycol.">
        <title>101 Dothideomycetes genomes: a test case for predicting lifestyles and emergence of pathogens.</title>
        <authorList>
            <person name="Haridas S."/>
            <person name="Albert R."/>
            <person name="Binder M."/>
            <person name="Bloem J."/>
            <person name="Labutti K."/>
            <person name="Salamov A."/>
            <person name="Andreopoulos B."/>
            <person name="Baker S."/>
            <person name="Barry K."/>
            <person name="Bills G."/>
            <person name="Bluhm B."/>
            <person name="Cannon C."/>
            <person name="Castanera R."/>
            <person name="Culley D."/>
            <person name="Daum C."/>
            <person name="Ezra D."/>
            <person name="Gonzalez J."/>
            <person name="Henrissat B."/>
            <person name="Kuo A."/>
            <person name="Liang C."/>
            <person name="Lipzen A."/>
            <person name="Lutzoni F."/>
            <person name="Magnuson J."/>
            <person name="Mondo S."/>
            <person name="Nolan M."/>
            <person name="Ohm R."/>
            <person name="Pangilinan J."/>
            <person name="Park H.-J."/>
            <person name="Ramirez L."/>
            <person name="Alfaro M."/>
            <person name="Sun H."/>
            <person name="Tritt A."/>
            <person name="Yoshinaga Y."/>
            <person name="Zwiers L.-H."/>
            <person name="Turgeon B."/>
            <person name="Goodwin S."/>
            <person name="Spatafora J."/>
            <person name="Crous P."/>
            <person name="Grigoriev I."/>
        </authorList>
    </citation>
    <scope>NUCLEOTIDE SEQUENCE</scope>
    <source>
        <strain evidence="2">CBS 116005</strain>
    </source>
</reference>
<dbReference type="AlphaFoldDB" id="A0A6G1KXD8"/>
<evidence type="ECO:0008006" key="4">
    <source>
        <dbReference type="Google" id="ProtNLM"/>
    </source>
</evidence>
<keyword evidence="3" id="KW-1185">Reference proteome</keyword>
<feature type="region of interest" description="Disordered" evidence="1">
    <location>
        <begin position="68"/>
        <end position="94"/>
    </location>
</feature>
<dbReference type="OrthoDB" id="410701at2759"/>